<keyword evidence="6" id="KW-1185">Reference proteome</keyword>
<dbReference type="GO" id="GO:0016787">
    <property type="term" value="F:hydrolase activity"/>
    <property type="evidence" value="ECO:0007669"/>
    <property type="project" value="UniProtKB-KW"/>
</dbReference>
<feature type="compositionally biased region" description="Pro residues" evidence="3">
    <location>
        <begin position="67"/>
        <end position="90"/>
    </location>
</feature>
<keyword evidence="2 5" id="KW-0378">Hydrolase</keyword>
<comment type="caution">
    <text evidence="5">The sequence shown here is derived from an EMBL/GenBank/DDBJ whole genome shotgun (WGS) entry which is preliminary data.</text>
</comment>
<dbReference type="InterPro" id="IPR011330">
    <property type="entry name" value="Glyco_hydro/deAcase_b/a-brl"/>
</dbReference>
<proteinExistence type="predicted"/>
<dbReference type="PANTHER" id="PTHR10587">
    <property type="entry name" value="GLYCOSYL TRANSFERASE-RELATED"/>
    <property type="match status" value="1"/>
</dbReference>
<name>A0ABV5TAW3_9ACTN</name>
<evidence type="ECO:0000256" key="2">
    <source>
        <dbReference type="ARBA" id="ARBA00022801"/>
    </source>
</evidence>
<dbReference type="RefSeq" id="WP_386156214.1">
    <property type="nucleotide sequence ID" value="NZ_JBHMBS010000004.1"/>
</dbReference>
<dbReference type="Gene3D" id="3.20.20.370">
    <property type="entry name" value="Glycoside hydrolase/deacetylase"/>
    <property type="match status" value="1"/>
</dbReference>
<reference evidence="5 6" key="1">
    <citation type="submission" date="2024-09" db="EMBL/GenBank/DDBJ databases">
        <authorList>
            <person name="Sun Q."/>
            <person name="Mori K."/>
        </authorList>
    </citation>
    <scope>NUCLEOTIDE SEQUENCE [LARGE SCALE GENOMIC DNA]</scope>
    <source>
        <strain evidence="5 6">JCM 3028</strain>
    </source>
</reference>
<accession>A0ABV5TAW3</accession>
<organism evidence="5 6">
    <name type="scientific">Streptosporangium vulgare</name>
    <dbReference type="NCBI Taxonomy" id="46190"/>
    <lineage>
        <taxon>Bacteria</taxon>
        <taxon>Bacillati</taxon>
        <taxon>Actinomycetota</taxon>
        <taxon>Actinomycetes</taxon>
        <taxon>Streptosporangiales</taxon>
        <taxon>Streptosporangiaceae</taxon>
        <taxon>Streptosporangium</taxon>
    </lineage>
</organism>
<gene>
    <name evidence="5" type="ORF">ACFFRH_12050</name>
</gene>
<dbReference type="PANTHER" id="PTHR10587:SF133">
    <property type="entry name" value="CHITIN DEACETYLASE 1-RELATED"/>
    <property type="match status" value="1"/>
</dbReference>
<feature type="domain" description="NodB homology" evidence="4">
    <location>
        <begin position="120"/>
        <end position="296"/>
    </location>
</feature>
<dbReference type="EC" id="3.-.-.-" evidence="5"/>
<dbReference type="Pfam" id="PF01522">
    <property type="entry name" value="Polysacc_deac_1"/>
    <property type="match status" value="1"/>
</dbReference>
<evidence type="ECO:0000313" key="6">
    <source>
        <dbReference type="Proteomes" id="UP001589610"/>
    </source>
</evidence>
<feature type="region of interest" description="Disordered" evidence="3">
    <location>
        <begin position="67"/>
        <end position="106"/>
    </location>
</feature>
<dbReference type="CDD" id="cd10917">
    <property type="entry name" value="CE4_NodB_like_6s_7s"/>
    <property type="match status" value="1"/>
</dbReference>
<evidence type="ECO:0000256" key="3">
    <source>
        <dbReference type="SAM" id="MobiDB-lite"/>
    </source>
</evidence>
<feature type="compositionally biased region" description="Basic and acidic residues" evidence="3">
    <location>
        <begin position="96"/>
        <end position="105"/>
    </location>
</feature>
<evidence type="ECO:0000256" key="1">
    <source>
        <dbReference type="ARBA" id="ARBA00022723"/>
    </source>
</evidence>
<dbReference type="PROSITE" id="PS51677">
    <property type="entry name" value="NODB"/>
    <property type="match status" value="1"/>
</dbReference>
<dbReference type="SUPFAM" id="SSF88713">
    <property type="entry name" value="Glycoside hydrolase/deacetylase"/>
    <property type="match status" value="1"/>
</dbReference>
<protein>
    <submittedName>
        <fullName evidence="5">Polysaccharide deacetylase family protein</fullName>
        <ecNumber evidence="5">3.-.-.-</ecNumber>
    </submittedName>
</protein>
<evidence type="ECO:0000313" key="5">
    <source>
        <dbReference type="EMBL" id="MFB9676221.1"/>
    </source>
</evidence>
<dbReference type="InterPro" id="IPR050248">
    <property type="entry name" value="Polysacc_deacetylase_ArnD"/>
</dbReference>
<keyword evidence="1" id="KW-0479">Metal-binding</keyword>
<sequence length="316" mass="34024">MILRGDPAGPLAVPAALSGGSMRVWRVWVVPLALLFAIWGCTSPITLVGSVEPAAVEPSALAPSPALAPGPAPALAPGPAPGLVPDPVPGLGPDAARPHWPRDDLPVSPQARRIDCDRIRCVALTFDDGPGAYTESLLDILAGYRARATFFVVGRMVLGDGENTLRRMVAEGHELGNHTWDHPQLPLLSQAAIREELGRTQWLVKQATGVTMILMRPPYGLTDSRVAAESRHLGLAQILWDVDTLDWRDHDPAVVARRATEAGPGSIVLMHDIHHSTVQAVPRVLDEFAARGYRFVTLSELYGGRPAPGRKYYSSR</sequence>
<dbReference type="EMBL" id="JBHMBS010000004">
    <property type="protein sequence ID" value="MFB9676221.1"/>
    <property type="molecule type" value="Genomic_DNA"/>
</dbReference>
<dbReference type="Proteomes" id="UP001589610">
    <property type="component" value="Unassembled WGS sequence"/>
</dbReference>
<dbReference type="InterPro" id="IPR002509">
    <property type="entry name" value="NODB_dom"/>
</dbReference>
<evidence type="ECO:0000259" key="4">
    <source>
        <dbReference type="PROSITE" id="PS51677"/>
    </source>
</evidence>